<feature type="region of interest" description="Disordered" evidence="4">
    <location>
        <begin position="1"/>
        <end position="28"/>
    </location>
</feature>
<name>A0A0C9V1N5_SPHS4</name>
<feature type="compositionally biased region" description="Polar residues" evidence="4">
    <location>
        <begin position="326"/>
        <end position="338"/>
    </location>
</feature>
<dbReference type="Pfam" id="PF23010">
    <property type="entry name" value="RA_3"/>
    <property type="match status" value="1"/>
</dbReference>
<dbReference type="InterPro" id="IPR029787">
    <property type="entry name" value="Nucleotide_cyclase"/>
</dbReference>
<dbReference type="InterPro" id="IPR032675">
    <property type="entry name" value="LRR_dom_sf"/>
</dbReference>
<dbReference type="InterPro" id="IPR001932">
    <property type="entry name" value="PPM-type_phosphatase-like_dom"/>
</dbReference>
<feature type="domain" description="Guanylate cyclase" evidence="5">
    <location>
        <begin position="1588"/>
        <end position="1724"/>
    </location>
</feature>
<feature type="region of interest" description="Disordered" evidence="4">
    <location>
        <begin position="964"/>
        <end position="988"/>
    </location>
</feature>
<keyword evidence="3" id="KW-0677">Repeat</keyword>
<dbReference type="Proteomes" id="UP000054279">
    <property type="component" value="Unassembled WGS sequence"/>
</dbReference>
<dbReference type="OrthoDB" id="2021138at2759"/>
<feature type="region of interest" description="Disordered" evidence="4">
    <location>
        <begin position="203"/>
        <end position="354"/>
    </location>
</feature>
<dbReference type="Pfam" id="PF12799">
    <property type="entry name" value="LRR_4"/>
    <property type="match status" value="1"/>
</dbReference>
<sequence length="1989" mass="222443">MHTSSASTDVSFEEGPSSPRTPPDSNSQLRIAVSPYNVQYDDSAPTPPPKDYPVFVASTSELHPVQSRLSASDPPYLNSSILDRELRPSKSGSFLKNTLRKISKPNLKKANGESYRNASLIPLPSMPNALFPSGSRNGSMYSEFGYSASTLDGTSSYESTIGSKTTYEHNRALSSKRSGRLRLGRWSQQEDIINMKTINSIDISDIVRPPPPETIKSSGGTNSIEHGSSEEHRFPPSPLEDNFGTIIKGPSDVAFNNPWPESARKQSESTIDISEGSGSVNEPKSNGSETRASVQDAPWSVPESWAVLDHDEDEDEEANGAEPPSDSESVLDTASLSTPPALGRDASIRADSMRSERMASVNNLTAGADKDGTQFSFRIYFEALDKYSNVDCKLNKTVREIEQQLYGDFRMKTRDQQLRKKETGKGIGLLEPKAFFSAGSMSSRPDIHTNPDTLEKDGVVKNAVVYEPHTLYLRERGRERALGPKERPAAIVRRRFLQAGYQLNDGIEKRGTDELPFLLRFVFRSAQLGELTKGADQEDVITSEGRTKEPIFLAYPATGSPEVLNLNSLKRRQITVGEDPAKQMAELKNDLGKRTLTVDLSAKSLLAIPTICYQYSPLISRLILSKNPLLEIPMDFAQQCPELKDIELAYMALKKVPHSVKNIISLQNIDLSCNRLPDIEESGLDKLPKLSYLKLQNNRISKLPELSHLVFLNISNNKFDVFPDAVIRMSNLQLLDLSFNSIRELPAELANLEELRDLNIAGNKVTEFPPEYSDGLKKLQRLDCRRNNIVSLNVVCRLPSLQRLYADNNAVSSLDLSFGPHFKFIQVSHNDITQLTLADKKPTPEATQLTFPLTKPVDVSLTHLDLSYAKLSTLKDFALGALSKLTVLKLDYNMFRTLPDIIQLKELRVLSCSDNNLDEVPSSIGHLPNLESLDLHNNNITAVHAGIWNCRKLSKINMTSNLINMWHDPPPRSEKEEEDRRPSRKMSNASTAFSITSTAVSTASTVTVGPYTPGHSGVYAPPLAQVLRELYLGDNQLEEDVFHALNFFKELTMLNLSFNKIQEIPPFWLRSLRKMEKLYLSGNRLISLPTENLDNLTRLKELFLNGNKLYSLPSQLSKLKALQIIDVASNMLQYNVNNIQYDWNWNANRKLRYLNLSGNANLEVLQPPRSMQSQPKTTKPTGWIPRGSTNNDEYLPQPPVELTNLPDLKVLGLIGVRSHELFRDETSDVVRIRVKKAATLNNKHVYGLADSLSAGATLGMYDLLVDNFRGSPKECLFGTFGLMKPVEGSQPITTFIIQEFPKMFALELDLLQKAKRKYLADPTNEPKCEDDPTDALRRAFLAVNSALYNFLLPTNKKTGRKASNASTIPGMDGRQKLIKSGAEGAVVYITDRMLYAANVGKSQVVLSRNGVATLLSMDHDPFERSEAERIRAAEGWVSPQRRVNDEEHMDISRSFGYFHILPAVNASPFTKSWSLTKGDEFVIIASRGVWDFIPYQTAVDIARSHMATDPMADPMIAAQKLRDFAMSYGASGSTMIIVIRVSDMFNPSFDDMETSSSMYPPRTKDRNAIDRNLNRLDPEIQAPTGHVVLVFTDIRNSTLLWEKNAGMAVAIKMHHFLLRRLLLMNGGYEVKTEGDAFMVAFNDVLTAVKWCFLVQEQLLYEAWPKEILDSEDGKLIEDSQGRRIACGLSVRMGIHYGQPYCERDPVTRRMDYYGPMVNRAARINQAADGGQIMCSRDVMREITTRVLSKPEPNKGIYEEEVSATVRDLKNMGIVIRDIGERPMKGLDEPEFLTLIFPQDLAGRLELLAEAPVKGVRTPVSPPELELTEEPIVEEPEEIESTGESLDDDLSAYELEIGPAVKPLQMLPHFDFEDRISSPVLTWSPTTLEHIGLDKEILIRHAFDDQVQQIAQLCLRLEALSSNRVLRLTSDCKLSESDNPIITYADPSLLLPPLKDRSDDELTFILDSFSVRVNNSLLALDTLRTTDIHH</sequence>
<dbReference type="Gene3D" id="3.30.70.1230">
    <property type="entry name" value="Nucleotide cyclase"/>
    <property type="match status" value="1"/>
</dbReference>
<dbReference type="Pfam" id="PF00211">
    <property type="entry name" value="Guanylate_cyc"/>
    <property type="match status" value="1"/>
</dbReference>
<dbReference type="Pfam" id="PF00481">
    <property type="entry name" value="PP2C"/>
    <property type="match status" value="1"/>
</dbReference>
<dbReference type="PROSITE" id="PS51746">
    <property type="entry name" value="PPM_2"/>
    <property type="match status" value="1"/>
</dbReference>
<dbReference type="PROSITE" id="PS51450">
    <property type="entry name" value="LRR"/>
    <property type="match status" value="6"/>
</dbReference>
<dbReference type="SUPFAM" id="SSF55073">
    <property type="entry name" value="Nucleotide cyclase"/>
    <property type="match status" value="1"/>
</dbReference>
<reference evidence="7 8" key="1">
    <citation type="submission" date="2014-06" db="EMBL/GenBank/DDBJ databases">
        <title>Evolutionary Origins and Diversification of the Mycorrhizal Mutualists.</title>
        <authorList>
            <consortium name="DOE Joint Genome Institute"/>
            <consortium name="Mycorrhizal Genomics Consortium"/>
            <person name="Kohler A."/>
            <person name="Kuo A."/>
            <person name="Nagy L.G."/>
            <person name="Floudas D."/>
            <person name="Copeland A."/>
            <person name="Barry K.W."/>
            <person name="Cichocki N."/>
            <person name="Veneault-Fourrey C."/>
            <person name="LaButti K."/>
            <person name="Lindquist E.A."/>
            <person name="Lipzen A."/>
            <person name="Lundell T."/>
            <person name="Morin E."/>
            <person name="Murat C."/>
            <person name="Riley R."/>
            <person name="Ohm R."/>
            <person name="Sun H."/>
            <person name="Tunlid A."/>
            <person name="Henrissat B."/>
            <person name="Grigoriev I.V."/>
            <person name="Hibbett D.S."/>
            <person name="Martin F."/>
        </authorList>
    </citation>
    <scope>NUCLEOTIDE SEQUENCE [LARGE SCALE GENOMIC DNA]</scope>
    <source>
        <strain evidence="7 8">SS14</strain>
    </source>
</reference>
<dbReference type="InterPro" id="IPR050836">
    <property type="entry name" value="SDS22/Internalin_LRR"/>
</dbReference>
<dbReference type="GO" id="GO:0046872">
    <property type="term" value="F:metal ion binding"/>
    <property type="evidence" value="ECO:0007669"/>
    <property type="project" value="UniProtKB-KW"/>
</dbReference>
<dbReference type="Gene3D" id="3.80.10.10">
    <property type="entry name" value="Ribonuclease Inhibitor"/>
    <property type="match status" value="4"/>
</dbReference>
<feature type="compositionally biased region" description="Polar residues" evidence="4">
    <location>
        <begin position="1"/>
        <end position="10"/>
    </location>
</feature>
<dbReference type="InterPro" id="IPR003591">
    <property type="entry name" value="Leu-rich_rpt_typical-subtyp"/>
</dbReference>
<dbReference type="GO" id="GO:0035556">
    <property type="term" value="P:intracellular signal transduction"/>
    <property type="evidence" value="ECO:0007669"/>
    <property type="project" value="InterPro"/>
</dbReference>
<dbReference type="SMART" id="SM00364">
    <property type="entry name" value="LRR_BAC"/>
    <property type="match status" value="9"/>
</dbReference>
<dbReference type="InterPro" id="IPR055071">
    <property type="entry name" value="RA_PHLPP-like"/>
</dbReference>
<keyword evidence="1" id="KW-0433">Leucine-rich repeat</keyword>
<dbReference type="Gene3D" id="3.60.40.10">
    <property type="entry name" value="PPM-type phosphatase domain"/>
    <property type="match status" value="1"/>
</dbReference>
<feature type="compositionally biased region" description="Polar residues" evidence="4">
    <location>
        <begin position="1169"/>
        <end position="1180"/>
    </location>
</feature>
<keyword evidence="2" id="KW-0479">Metal-binding</keyword>
<dbReference type="InterPro" id="IPR001611">
    <property type="entry name" value="Leu-rich_rpt"/>
</dbReference>
<dbReference type="SMART" id="SM00365">
    <property type="entry name" value="LRR_SD22"/>
    <property type="match status" value="7"/>
</dbReference>
<dbReference type="PANTHER" id="PTHR46652">
    <property type="entry name" value="LEUCINE-RICH REPEAT AND IQ DOMAIN-CONTAINING PROTEIN 1-RELATED"/>
    <property type="match status" value="1"/>
</dbReference>
<dbReference type="HOGENOM" id="CLU_000430_1_1_1"/>
<feature type="compositionally biased region" description="Basic and acidic residues" evidence="4">
    <location>
        <begin position="969"/>
        <end position="981"/>
    </location>
</feature>
<dbReference type="SMART" id="SM00044">
    <property type="entry name" value="CYCc"/>
    <property type="match status" value="1"/>
</dbReference>
<evidence type="ECO:0000259" key="5">
    <source>
        <dbReference type="PROSITE" id="PS50125"/>
    </source>
</evidence>
<feature type="compositionally biased region" description="Polar residues" evidence="4">
    <location>
        <begin position="268"/>
        <end position="293"/>
    </location>
</feature>
<dbReference type="SMART" id="SM00332">
    <property type="entry name" value="PP2Cc"/>
    <property type="match status" value="1"/>
</dbReference>
<evidence type="ECO:0000313" key="8">
    <source>
        <dbReference type="Proteomes" id="UP000054279"/>
    </source>
</evidence>
<feature type="region of interest" description="Disordered" evidence="4">
    <location>
        <begin position="1168"/>
        <end position="1197"/>
    </location>
</feature>
<evidence type="ECO:0000313" key="7">
    <source>
        <dbReference type="EMBL" id="KIJ40929.1"/>
    </source>
</evidence>
<feature type="compositionally biased region" description="Polar residues" evidence="4">
    <location>
        <begin position="215"/>
        <end position="226"/>
    </location>
</feature>
<dbReference type="EMBL" id="KN837140">
    <property type="protein sequence ID" value="KIJ40929.1"/>
    <property type="molecule type" value="Genomic_DNA"/>
</dbReference>
<dbReference type="InterPro" id="IPR025875">
    <property type="entry name" value="Leu-rich_rpt_4"/>
</dbReference>
<accession>A0A0C9V1N5</accession>
<dbReference type="SUPFAM" id="SSF81606">
    <property type="entry name" value="PP2C-like"/>
    <property type="match status" value="1"/>
</dbReference>
<dbReference type="PANTHER" id="PTHR46652:SF3">
    <property type="entry name" value="LEUCINE-RICH REPEAT-CONTAINING PROTEIN 9"/>
    <property type="match status" value="1"/>
</dbReference>
<feature type="compositionally biased region" description="Acidic residues" evidence="4">
    <location>
        <begin position="310"/>
        <end position="319"/>
    </location>
</feature>
<evidence type="ECO:0000256" key="3">
    <source>
        <dbReference type="ARBA" id="ARBA00022737"/>
    </source>
</evidence>
<protein>
    <recommendedName>
        <fullName evidence="9">Adenylate cyclase</fullName>
    </recommendedName>
</protein>
<dbReference type="InterPro" id="IPR036457">
    <property type="entry name" value="PPM-type-like_dom_sf"/>
</dbReference>
<dbReference type="GO" id="GO:0009190">
    <property type="term" value="P:cyclic nucleotide biosynthetic process"/>
    <property type="evidence" value="ECO:0007669"/>
    <property type="project" value="InterPro"/>
</dbReference>
<proteinExistence type="predicted"/>
<feature type="domain" description="PPM-type phosphatase" evidence="6">
    <location>
        <begin position="1245"/>
        <end position="1541"/>
    </location>
</feature>
<dbReference type="PROSITE" id="PS50125">
    <property type="entry name" value="GUANYLATE_CYCLASE_2"/>
    <property type="match status" value="1"/>
</dbReference>
<organism evidence="7 8">
    <name type="scientific">Sphaerobolus stellatus (strain SS14)</name>
    <dbReference type="NCBI Taxonomy" id="990650"/>
    <lineage>
        <taxon>Eukaryota</taxon>
        <taxon>Fungi</taxon>
        <taxon>Dikarya</taxon>
        <taxon>Basidiomycota</taxon>
        <taxon>Agaricomycotina</taxon>
        <taxon>Agaricomycetes</taxon>
        <taxon>Phallomycetidae</taxon>
        <taxon>Geastrales</taxon>
        <taxon>Sphaerobolaceae</taxon>
        <taxon>Sphaerobolus</taxon>
    </lineage>
</organism>
<dbReference type="InterPro" id="IPR001054">
    <property type="entry name" value="A/G_cyclase"/>
</dbReference>
<evidence type="ECO:0008006" key="9">
    <source>
        <dbReference type="Google" id="ProtNLM"/>
    </source>
</evidence>
<dbReference type="CDD" id="cd07302">
    <property type="entry name" value="CHD"/>
    <property type="match status" value="1"/>
</dbReference>
<evidence type="ECO:0000256" key="2">
    <source>
        <dbReference type="ARBA" id="ARBA00022723"/>
    </source>
</evidence>
<gene>
    <name evidence="7" type="ORF">M422DRAFT_68438</name>
</gene>
<dbReference type="CDD" id="cd00143">
    <property type="entry name" value="PP2Cc"/>
    <property type="match status" value="1"/>
</dbReference>
<evidence type="ECO:0000256" key="1">
    <source>
        <dbReference type="ARBA" id="ARBA00022614"/>
    </source>
</evidence>
<evidence type="ECO:0000259" key="6">
    <source>
        <dbReference type="PROSITE" id="PS51746"/>
    </source>
</evidence>
<dbReference type="SUPFAM" id="SSF52058">
    <property type="entry name" value="L domain-like"/>
    <property type="match status" value="3"/>
</dbReference>
<keyword evidence="8" id="KW-1185">Reference proteome</keyword>
<dbReference type="SMART" id="SM00369">
    <property type="entry name" value="LRR_TYP"/>
    <property type="match status" value="11"/>
</dbReference>
<dbReference type="Pfam" id="PF13855">
    <property type="entry name" value="LRR_8"/>
    <property type="match status" value="2"/>
</dbReference>
<evidence type="ECO:0000256" key="4">
    <source>
        <dbReference type="SAM" id="MobiDB-lite"/>
    </source>
</evidence>